<dbReference type="SUPFAM" id="SSF46626">
    <property type="entry name" value="Cytochrome c"/>
    <property type="match status" value="1"/>
</dbReference>
<keyword evidence="1 4" id="KW-0349">Heme</keyword>
<dbReference type="GO" id="GO:0009055">
    <property type="term" value="F:electron transfer activity"/>
    <property type="evidence" value="ECO:0007669"/>
    <property type="project" value="InterPro"/>
</dbReference>
<dbReference type="EMBL" id="JAIRBC010000001">
    <property type="protein sequence ID" value="MCG2459421.1"/>
    <property type="molecule type" value="Genomic_DNA"/>
</dbReference>
<dbReference type="InterPro" id="IPR036909">
    <property type="entry name" value="Cyt_c-like_dom_sf"/>
</dbReference>
<protein>
    <submittedName>
        <fullName evidence="6">Cytochrome c</fullName>
    </submittedName>
</protein>
<keyword evidence="3 4" id="KW-0408">Iron</keyword>
<reference evidence="6" key="1">
    <citation type="submission" date="2023-02" db="EMBL/GenBank/DDBJ databases">
        <title>Genome of Flavobacteriaceae gen. nov. sp. strain F89.</title>
        <authorList>
            <person name="Wang Y."/>
        </authorList>
    </citation>
    <scope>NUCLEOTIDE SEQUENCE</scope>
    <source>
        <strain evidence="6">F89</strain>
    </source>
</reference>
<sequence length="159" mass="17623">MKKLFAFMVLGGLIIGCGDKKEKKDSFEVTRPKKEVKEAKAQPVGVPVDMNNKGVGPIKSVKFDAEINKDLAAKGEKTFSTICVACHMPDQKLIGPALKGIYDRRSPEWVMNMILVPDQMIKEDPIAKALVAENNNAIMINQNLSEEDARAVAEYLRTF</sequence>
<evidence type="ECO:0000256" key="1">
    <source>
        <dbReference type="ARBA" id="ARBA00022617"/>
    </source>
</evidence>
<dbReference type="InterPro" id="IPR009056">
    <property type="entry name" value="Cyt_c-like_dom"/>
</dbReference>
<dbReference type="RefSeq" id="WP_317900565.1">
    <property type="nucleotide sequence ID" value="NZ_JAIRBC010000001.1"/>
</dbReference>
<dbReference type="Pfam" id="PF00034">
    <property type="entry name" value="Cytochrom_C"/>
    <property type="match status" value="1"/>
</dbReference>
<evidence type="ECO:0000313" key="7">
    <source>
        <dbReference type="Proteomes" id="UP001200642"/>
    </source>
</evidence>
<dbReference type="Gene3D" id="1.10.760.10">
    <property type="entry name" value="Cytochrome c-like domain"/>
    <property type="match status" value="1"/>
</dbReference>
<keyword evidence="7" id="KW-1185">Reference proteome</keyword>
<proteinExistence type="predicted"/>
<feature type="domain" description="Cytochrome c" evidence="5">
    <location>
        <begin position="70"/>
        <end position="159"/>
    </location>
</feature>
<evidence type="ECO:0000256" key="4">
    <source>
        <dbReference type="PROSITE-ProRule" id="PRU00433"/>
    </source>
</evidence>
<dbReference type="AlphaFoldDB" id="A0AAE3JN22"/>
<evidence type="ECO:0000256" key="3">
    <source>
        <dbReference type="ARBA" id="ARBA00023004"/>
    </source>
</evidence>
<dbReference type="GO" id="GO:0020037">
    <property type="term" value="F:heme binding"/>
    <property type="evidence" value="ECO:0007669"/>
    <property type="project" value="InterPro"/>
</dbReference>
<evidence type="ECO:0000313" key="6">
    <source>
        <dbReference type="EMBL" id="MCG2459421.1"/>
    </source>
</evidence>
<dbReference type="Proteomes" id="UP001200642">
    <property type="component" value="Unassembled WGS sequence"/>
</dbReference>
<dbReference type="GO" id="GO:0046872">
    <property type="term" value="F:metal ion binding"/>
    <property type="evidence" value="ECO:0007669"/>
    <property type="project" value="UniProtKB-KW"/>
</dbReference>
<evidence type="ECO:0000259" key="5">
    <source>
        <dbReference type="PROSITE" id="PS51007"/>
    </source>
</evidence>
<accession>A0AAE3JN22</accession>
<gene>
    <name evidence="6" type="ORF">K8352_01515</name>
</gene>
<keyword evidence="2 4" id="KW-0479">Metal-binding</keyword>
<dbReference type="PROSITE" id="PS51257">
    <property type="entry name" value="PROKAR_LIPOPROTEIN"/>
    <property type="match status" value="1"/>
</dbReference>
<dbReference type="PROSITE" id="PS51007">
    <property type="entry name" value="CYTC"/>
    <property type="match status" value="1"/>
</dbReference>
<comment type="caution">
    <text evidence="6">The sequence shown here is derived from an EMBL/GenBank/DDBJ whole genome shotgun (WGS) entry which is preliminary data.</text>
</comment>
<organism evidence="6 7">
    <name type="scientific">Cerina litoralis</name>
    <dbReference type="NCBI Taxonomy" id="2874477"/>
    <lineage>
        <taxon>Bacteria</taxon>
        <taxon>Pseudomonadati</taxon>
        <taxon>Bacteroidota</taxon>
        <taxon>Flavobacteriia</taxon>
        <taxon>Flavobacteriales</taxon>
        <taxon>Flavobacteriaceae</taxon>
        <taxon>Cerina</taxon>
    </lineage>
</organism>
<evidence type="ECO:0000256" key="2">
    <source>
        <dbReference type="ARBA" id="ARBA00022723"/>
    </source>
</evidence>
<name>A0AAE3JN22_9FLAO</name>